<sequence length="58" mass="6586">SDSYVDPRKKASDGWKPKRDTDTTAVRSIATEVSELVSISHLHPPYLQLSHLIRLLKK</sequence>
<reference evidence="2" key="1">
    <citation type="submission" date="2021-03" db="EMBL/GenBank/DDBJ databases">
        <authorList>
            <consortium name="Genoscope - CEA"/>
            <person name="William W."/>
        </authorList>
    </citation>
    <scope>NUCLEOTIDE SEQUENCE</scope>
    <source>
        <strain evidence="2">Doubled-haploid Pahang</strain>
    </source>
</reference>
<gene>
    <name evidence="2" type="ORF">GSMUA_214330.1</name>
</gene>
<evidence type="ECO:0000313" key="2">
    <source>
        <dbReference type="EMBL" id="CAG1849847.1"/>
    </source>
</evidence>
<feature type="compositionally biased region" description="Basic and acidic residues" evidence="1">
    <location>
        <begin position="1"/>
        <end position="22"/>
    </location>
</feature>
<accession>A0A8D7AJI1</accession>
<proteinExistence type="predicted"/>
<evidence type="ECO:0000256" key="1">
    <source>
        <dbReference type="SAM" id="MobiDB-lite"/>
    </source>
</evidence>
<feature type="non-terminal residue" evidence="2">
    <location>
        <position position="1"/>
    </location>
</feature>
<dbReference type="AlphaFoldDB" id="A0A8D7AJI1"/>
<protein>
    <submittedName>
        <fullName evidence="2">(wild Malaysian banana) hypothetical protein</fullName>
    </submittedName>
</protein>
<dbReference type="EMBL" id="HG996468">
    <property type="protein sequence ID" value="CAG1849847.1"/>
    <property type="molecule type" value="Genomic_DNA"/>
</dbReference>
<name>A0A8D7AJI1_MUSAM</name>
<organism evidence="2">
    <name type="scientific">Musa acuminata subsp. malaccensis</name>
    <name type="common">Wild banana</name>
    <name type="synonym">Musa malaccensis</name>
    <dbReference type="NCBI Taxonomy" id="214687"/>
    <lineage>
        <taxon>Eukaryota</taxon>
        <taxon>Viridiplantae</taxon>
        <taxon>Streptophyta</taxon>
        <taxon>Embryophyta</taxon>
        <taxon>Tracheophyta</taxon>
        <taxon>Spermatophyta</taxon>
        <taxon>Magnoliopsida</taxon>
        <taxon>Liliopsida</taxon>
        <taxon>Zingiberales</taxon>
        <taxon>Musaceae</taxon>
        <taxon>Musa</taxon>
    </lineage>
</organism>
<feature type="region of interest" description="Disordered" evidence="1">
    <location>
        <begin position="1"/>
        <end position="23"/>
    </location>
</feature>